<evidence type="ECO:0000313" key="2">
    <source>
        <dbReference type="EMBL" id="CAC5418313.1"/>
    </source>
</evidence>
<keyword evidence="3" id="KW-1185">Reference proteome</keyword>
<name>A0A6J8EED6_MYTCO</name>
<dbReference type="Proteomes" id="UP000507470">
    <property type="component" value="Unassembled WGS sequence"/>
</dbReference>
<evidence type="ECO:0000313" key="3">
    <source>
        <dbReference type="Proteomes" id="UP000507470"/>
    </source>
</evidence>
<dbReference type="EMBL" id="CACVKT020008908">
    <property type="protein sequence ID" value="CAC5418313.1"/>
    <property type="molecule type" value="Genomic_DNA"/>
</dbReference>
<evidence type="ECO:0000256" key="1">
    <source>
        <dbReference type="SAM" id="MobiDB-lite"/>
    </source>
</evidence>
<organism evidence="2 3">
    <name type="scientific">Mytilus coruscus</name>
    <name type="common">Sea mussel</name>
    <dbReference type="NCBI Taxonomy" id="42192"/>
    <lineage>
        <taxon>Eukaryota</taxon>
        <taxon>Metazoa</taxon>
        <taxon>Spiralia</taxon>
        <taxon>Lophotrochozoa</taxon>
        <taxon>Mollusca</taxon>
        <taxon>Bivalvia</taxon>
        <taxon>Autobranchia</taxon>
        <taxon>Pteriomorphia</taxon>
        <taxon>Mytilida</taxon>
        <taxon>Mytiloidea</taxon>
        <taxon>Mytilidae</taxon>
        <taxon>Mytilinae</taxon>
        <taxon>Mytilus</taxon>
    </lineage>
</organism>
<dbReference type="OrthoDB" id="6178613at2759"/>
<protein>
    <submittedName>
        <fullName evidence="2">Uncharacterized protein</fullName>
    </submittedName>
</protein>
<reference evidence="2 3" key="1">
    <citation type="submission" date="2020-06" db="EMBL/GenBank/DDBJ databases">
        <authorList>
            <person name="Li R."/>
            <person name="Bekaert M."/>
        </authorList>
    </citation>
    <scope>NUCLEOTIDE SEQUENCE [LARGE SCALE GENOMIC DNA]</scope>
    <source>
        <strain evidence="3">wild</strain>
    </source>
</reference>
<sequence length="1763" mass="200911">MDIKRNGREFFLQNSNNNRPKLAGRSPRRYKNNAETETDVDRLFKATAILQELLPKYFSRQYGNMEDVETQTENNTEKTFDMNKLKTLMEIAVEKIPDSSISNVKVFLDCCMGQLVNKNDEARSLYCNRYTYDNNDLTSGSKNALFTSNPDIEEIWNSHRNSKYMIDDDYFEARMESIINATLDICNKRVRSLGCKPSKDEIMVDYLNTRNNNAGEKMYFNQSKVSADVSDSVDISNQKYSIYSYDHEIDSHGITVETTYNNYEKMLLNVMGSSRTVSPPTTFEYYSSEDDLRSTNVPQSTTALMSSTYEDKSSDSEIFIEKAPSNKPFITMKQNHQRDEEHIGIKPNESWSHSSTFSYYLPERAMPFNWARNGPDSCDDVVDDEYFREELVVPKLDLKFTRLENEPIAFHDTDSSFWSESQSSERSFQMYLRSKSVDTDITGETEEESSFNLPVRPNIFHNFSEISNPLVKTDFDIDKSFEKKSECAVKPFKNLIEEIGFNSNAELREKRKRILENVNTRILHEKKELDSIDISSKTSDQGGNSFKTFDLELLSPNTTTDVNRRIFKSAKWVLAVITYMEMKTDLDDCKSLFQIENFNNDTNHATQVSLEEKGCSFEKFEKPTENAFISSPSSLVRVSVSGSALQNEADRLAYNGKIRGKPEESTVFKDVNEPTVQSIKPQGQNSHYEHIDEDIIDNQTQKYFSSESMSSGIVPNIIRSVVETLQRDNANRLSDLTDDLSNESCSWDIPTIPLESPHNCLNTLCDTSTIQPEFRADDHMVTDPMTTKTLSNIKDTSINSKEDTLIQRTLQAPQESLKRNENKKQNVVNHNYEIETPSYSEPEELYVHLKHGRVQNNTKNEQNCDTAEVKSVPECQLTPFSTSDWPSIIQGIDRTEIRTISKCQTTPSCRSDWPSTESDFIEDVYQTGLFECTEINNRTHDDVSVSREEDGINNNRRNQNVDAIITTKEIEDSSNHLNQIDIDDLQLKSIHVETTDERYYDVGKESIHHLSGSKMKNIAEHQSTEHENYIKTGKCVSDKEHNDDNDEINNSEETSKKGDQSSSFSVYSNKPDIKYDVAVNKNICSCNSSHSGDTGPVDLVVSAVNSKQILHNSHKDNDVFTVDEILQTKSFLSCLNKENEIHLDGALVENVGPVVSKIKGNTVNFDEASVKSTGSWDSDESERENLLNNDDASVTSCCSWDSNSEIDKDDSIYMTAVKQMHSSLESDSTKKQIHGNRQMESIQETIETKDTIADIKYINQSTVRNQKTDALVGNESKTQLLNKDTDSNNESIESTGFWQLREYERGCFQQKSIQSETKSKGKFEIPVADEDVSISKKHLSTLFKCVSDEVLSNRHVGEELNRNIFANTEVAFEDSENLDVAIKTVGRNILYRGALVIDDGGGDTTDDCSVIDMPKSELERWQASKNKSSQKFAEDENIAIEQIQTCLFQRMIPDHENIQNDKISSKPSVQALLPLRGTAILNQTQKMSNDVTATKPFDYVYNAPEQMPIFKQLETTLLGKPLKRKVILAPLKPIQKTTKQEKVKSPKRKKIKESNIQKSKIKRKANKVKEQPVQQTKVVYGNSSTETFSMPSFELAEDLQLEINTPRRDNHLRSNINMDDDFIPNSPDSSESFCKRNFRGYMDKRIMDDDFAINSYESTDSEISARNVNFNCNEYPSTGINVAVSQKRYRQEKAAMISIIGKPPVCNNTFSTKSVNNTWTPDYRIWDPLRMVDGSVCQTFEYIGETKKQIKGFQQLPVQQTGH</sequence>
<gene>
    <name evidence="2" type="ORF">MCOR_50759</name>
</gene>
<feature type="region of interest" description="Disordered" evidence="1">
    <location>
        <begin position="1"/>
        <end position="34"/>
    </location>
</feature>
<feature type="region of interest" description="Disordered" evidence="1">
    <location>
        <begin position="1034"/>
        <end position="1065"/>
    </location>
</feature>
<proteinExistence type="predicted"/>
<accession>A0A6J8EED6</accession>